<evidence type="ECO:0000256" key="1">
    <source>
        <dbReference type="ARBA" id="ARBA00004123"/>
    </source>
</evidence>
<dbReference type="SMART" id="SM01342">
    <property type="entry name" value="TAN"/>
    <property type="match status" value="1"/>
</dbReference>
<sequence length="2951" mass="330451">MSSNGTSNGHISMMEALSHIESRTTKDRTHGLAELKHILQHNRDNPELDNFDDKSFHKIFEVLFVVTSNERAIYLKSKSSSDKVQTASSNRFSNCSQTLRLAVERGARRIRIRTLKALFDHIFETLLDPQGNCCEPIASDYARCLSTVLAYEPHVEHLKEAQWHRVTSFCLDRLVSAVPAEATSVSFPARSTAQSFTSRLSGPSFQSIASTSHSASVTTGSVPKKALDEFVACLRYLTSPPSAPVVQRGQSVISTILQYVNATQSVSSGLVHALATVNNVLMQIRVEKTQATMAFVQPCLQIIRSVWGSKLVTAKNESLIMLVLLQPYVRRLCEYEVDESFKEDLDGMIDTIRTEYSRRDAKDQLRLEDIRLSCAMDPRFRDLSSPLFSLRDGDAASVNVLNGEHNWTLLRILCDFMLRLSTGHENQSADRVEPREGAAKKRQKLTHWSDNIPEWLSHSHVFARLSALQFICFTAQSTAVSEFALERLVTRLIALCSSEHHLTSSWALLALASCAMQLTATAKDLSRIWTSAWSLAIRLMNTASTCRASCHLLQVLALTNLVGRASVLEACDMIVTSVEVNGPSALSDAAISFLIFVIGRLEEENLRSSRDSAERVLTWLFRIWSPSSFLDKTTASQNATVEPLDLLRLIDACLGRSDMRPPYQSLPVWGPVAQAWILHERDCKLLGYMLLAKDLPASIVTLPKPGESHGIKVSSSLATESLAMGLCNTEVNRAIEQFQAGQEQRGTSLNHDMVRTIGSLIIVAECLGRCQTIRDVRRASQLCSGNGKLLDLLFHELAAPTCEKDNVDALCQLLAHSIALSDASADAKGPCHQCLPPLCDRLTPLLSSMVEGKDADDLTIGDGFDDGMDVDTYFPTQTASRARHSSQADHPRKLVQSAFHPATQKMGLIVYAKVMQEVHLSVHRTDIDQTALDTLTSLLVGLNDSDLIASRPMVVALCDHVGHLSTENTRDLLNRILDGPLRSYEHERSETTHTLLLDISLREISSWTDPDNTELYQDGVDLYVWFTQTALGANMLSSSTQIRLCEVLLRLLQIDPDYGRSENLPSIRTTIFGMLQTCKIEVGHYLAQRMSLIFGLYTLSKHDEVFDDLNLSLPTDIEWVEGIAVRLLALAHLASSWPSLLRRCVYGIFETAGQIVDSSSHAEYCVSHTSKSLGLSSTQELFTLFSPQLLFTWLGLTRPIENIPYKTFGYADLKKLLEQNMAELYSQLVIREDDTAITWLAKTLRTTEEKMMRTAFPKAVAYSMSWDIVFDKDRQNPRESRLRALTKTKIEYQTLIRAHFSTIIAQIYMSLDQEETVEKAIEKRPKYKYANAALTAMKSHSSSAQTLPAAQEPSFNAKYLLDQMERAIRRLASRQEVDTVSKELTASIFTMIIRSLLDAMHPALGLLNTCHAIRKIRVLIAFAGDVALQGYPLELLVRTLRPLAVEPHCADDVIGILHYLYDHGLPYLKTKMSTLTNMALLQVLAMKNFMVSRQDKTTQESQFINTISKTQLFHDWLIGRLLQCQDAYDGKDEGLKKKAFITVIGSCRDLTIPIRPEKRNSASTLLLALMDDEQSRAPIFAKPERKQIITVLCRQLQRPASQIEDILGDDSQAAKYSDRIWSVTRSMSKADECATWAAKVLGRAFATSVNSGIIRPCGCLQPDFTEVNTSEMTSSYAVATLLQSSLLDEDRAIVAVSERALRQIIYRFARAANHEAAVEFESLLMPQVYEAMSAAGGVDQNGPNLGRSSFVTRARKDELQKATQFSEATDFQTWVRNIGLEICRWITNDPIVSSLGELFDVVGASGRLLFPYLIHLALQAEKDRERVVHPMLSASFTSHFEIAGLAKDKTRLMLETLLYLLTQPYPLERTRLDRLQWLDVDYLSAAKAAAECDYPTASLYFIELATTPTSDSSTEGRTGRRPSDITSMNMPSNELLLEVYKKLDDPDSFYGVQQTPSLRSVMNRVDHERDGLKGMMLHSARMDAAFLNTGLASDFDSRGIMRSMGAMNLNSLTHGLLNQSPGKEHDVATMETMLDSARKLQQWDVVAPQNTSSDSVLLYNICKGMATTSTANALKVDVGGAMRSAHERLQDPRLNASSIRRALSSLAILTELDEVISANDEEDLERIWDSMQSRQLSWDIGRYQDAQHIVSYRETIFGILSRNSNLRDSLLVSNRASRTAEVKAVVKQSEFARKNDMIQQSLAAATYLSELVPICDDAGLKIDAIAQFESASILWRQREISSSVQILQQLRTRQDLEEQTIKVGSAGLLAQLGHEIAIARLEKPEEIIAQYLKPAITQLGTTSQGSEAGRVFHEFAAFCDQQLQNQGHLEDFQRLERLRNRRKAELQQFDQLISAAQSSQRNEKKSLGAAKAKAKQWFNLDDQEYQKARKSRDLFIRQSLENYLRALKACDDFDSSVVRFFALWLEHCESPSANEAIQDVLQEVPSWKFVGLTNQLSSRLLDDGSNFQKSLSQLVSRMSVEHPYHMVHNIYAGASSAVSHGDTTGSKRRDAAVRIKDYLRSHKAVGDLITRIWQSCHYYVKLAQVKVPAPPRGQKLSIQSNKTVDSITTAVRKLAVPPATLHVDLRPDAEYRNVPILTRFRSEMRIAGGLSAPKVLTAMGADGREYKQLFKGGNDDLRQDAIMEQVFAEVSKMLQHHKATRQRNIRIRTYKVLPLTSNTGIIEFVPNSLPLAEFLNPAHVKYHPTDMRTELARQKISEAAQHSKDMRYKVYKEVTARYHPILRHFLFERFDDPDEWFEKRLAYTRSTAAISILGYVLGLGDRHTQNILLDEKSGEVVHIDLGVAFEAGRILPIPEVVPFRLTRDIVDGMGVTKTEGVFRRSCEFTLDALRKETDNIMTLLNVLRYDPLYNWTLSPLRAKRIQEAQEETEGVELPGSRKGDNDAGEADRALSVVEKKLSKSLSVAATVNELIQQATDERNLAVLFAGWAAYA</sequence>
<keyword evidence="12 16" id="KW-0539">Nucleus</keyword>
<dbReference type="Gene3D" id="1.10.1070.11">
    <property type="entry name" value="Phosphatidylinositol 3-/4-kinase, catalytic domain"/>
    <property type="match status" value="1"/>
</dbReference>
<dbReference type="Proteomes" id="UP001562354">
    <property type="component" value="Unassembled WGS sequence"/>
</dbReference>
<comment type="caution">
    <text evidence="21">The sequence shown here is derived from an EMBL/GenBank/DDBJ whole genome shotgun (WGS) entry which is preliminary data.</text>
</comment>
<evidence type="ECO:0000259" key="19">
    <source>
        <dbReference type="PROSITE" id="PS51189"/>
    </source>
</evidence>
<feature type="domain" description="PI3K/PI4K catalytic" evidence="18">
    <location>
        <begin position="2600"/>
        <end position="2911"/>
    </location>
</feature>
<reference evidence="21 22" key="1">
    <citation type="submission" date="2024-07" db="EMBL/GenBank/DDBJ databases">
        <title>Draft sequence of the Neodothiora populina.</title>
        <authorList>
            <person name="Drown D.D."/>
            <person name="Schuette U.S."/>
            <person name="Buechlein A.B."/>
            <person name="Rusch D.R."/>
            <person name="Winton L.W."/>
            <person name="Adams G.A."/>
        </authorList>
    </citation>
    <scope>NUCLEOTIDE SEQUENCE [LARGE SCALE GENOMIC DNA]</scope>
    <source>
        <strain evidence="21 22">CPC 39397</strain>
    </source>
</reference>
<evidence type="ECO:0000256" key="2">
    <source>
        <dbReference type="ARBA" id="ARBA00010769"/>
    </source>
</evidence>
<evidence type="ECO:0000313" key="21">
    <source>
        <dbReference type="EMBL" id="KAL1302378.1"/>
    </source>
</evidence>
<dbReference type="PANTHER" id="PTHR37079">
    <property type="entry name" value="SERINE/THREONINE-PROTEIN KINASE ATM"/>
    <property type="match status" value="1"/>
</dbReference>
<dbReference type="InterPro" id="IPR038980">
    <property type="entry name" value="ATM_plant"/>
</dbReference>
<evidence type="ECO:0000313" key="22">
    <source>
        <dbReference type="Proteomes" id="UP001562354"/>
    </source>
</evidence>
<dbReference type="InterPro" id="IPR003152">
    <property type="entry name" value="FATC_dom"/>
</dbReference>
<dbReference type="SMART" id="SM00146">
    <property type="entry name" value="PI3Kc"/>
    <property type="match status" value="1"/>
</dbReference>
<dbReference type="CDD" id="cd05171">
    <property type="entry name" value="PIKKc_ATM"/>
    <property type="match status" value="1"/>
</dbReference>
<dbReference type="Gene3D" id="3.30.1010.10">
    <property type="entry name" value="Phosphatidylinositol 3-kinase Catalytic Subunit, Chain A, domain 4"/>
    <property type="match status" value="1"/>
</dbReference>
<dbReference type="SMART" id="SM01343">
    <property type="entry name" value="FATC"/>
    <property type="match status" value="1"/>
</dbReference>
<evidence type="ECO:0000256" key="3">
    <source>
        <dbReference type="ARBA" id="ARBA00011370"/>
    </source>
</evidence>
<protein>
    <recommendedName>
        <fullName evidence="5 16">Serine/threonine-protein kinase Tel1</fullName>
        <ecNumber evidence="4 16">2.7.11.1</ecNumber>
    </recommendedName>
</protein>
<evidence type="ECO:0000256" key="12">
    <source>
        <dbReference type="ARBA" id="ARBA00023242"/>
    </source>
</evidence>
<dbReference type="RefSeq" id="XP_069198654.1">
    <property type="nucleotide sequence ID" value="XM_069342146.1"/>
</dbReference>
<evidence type="ECO:0000256" key="17">
    <source>
        <dbReference type="SAM" id="MobiDB-lite"/>
    </source>
</evidence>
<evidence type="ECO:0000256" key="5">
    <source>
        <dbReference type="ARBA" id="ARBA00014619"/>
    </source>
</evidence>
<dbReference type="SUPFAM" id="SSF56112">
    <property type="entry name" value="Protein kinase-like (PK-like)"/>
    <property type="match status" value="1"/>
</dbReference>
<gene>
    <name evidence="21" type="ORF">AAFC00_002781</name>
</gene>
<dbReference type="PANTHER" id="PTHR37079:SF4">
    <property type="entry name" value="SERINE_THREONINE-PROTEIN KINASE ATM"/>
    <property type="match status" value="1"/>
</dbReference>
<evidence type="ECO:0000256" key="10">
    <source>
        <dbReference type="ARBA" id="ARBA00022777"/>
    </source>
</evidence>
<evidence type="ECO:0000259" key="20">
    <source>
        <dbReference type="PROSITE" id="PS51190"/>
    </source>
</evidence>
<proteinExistence type="inferred from homology"/>
<feature type="domain" description="FATC" evidence="20">
    <location>
        <begin position="2919"/>
        <end position="2951"/>
    </location>
</feature>
<evidence type="ECO:0000256" key="13">
    <source>
        <dbReference type="ARBA" id="ARBA00025079"/>
    </source>
</evidence>
<dbReference type="EMBL" id="JBFMKM010000012">
    <property type="protein sequence ID" value="KAL1302378.1"/>
    <property type="molecule type" value="Genomic_DNA"/>
</dbReference>
<feature type="domain" description="FAT" evidence="19">
    <location>
        <begin position="1884"/>
        <end position="2496"/>
    </location>
</feature>
<keyword evidence="11 16" id="KW-0067">ATP-binding</keyword>
<dbReference type="PROSITE" id="PS51189">
    <property type="entry name" value="FAT"/>
    <property type="match status" value="1"/>
</dbReference>
<evidence type="ECO:0000256" key="9">
    <source>
        <dbReference type="ARBA" id="ARBA00022763"/>
    </source>
</evidence>
<dbReference type="SUPFAM" id="SSF48371">
    <property type="entry name" value="ARM repeat"/>
    <property type="match status" value="1"/>
</dbReference>
<organism evidence="21 22">
    <name type="scientific">Neodothiora populina</name>
    <dbReference type="NCBI Taxonomy" id="2781224"/>
    <lineage>
        <taxon>Eukaryota</taxon>
        <taxon>Fungi</taxon>
        <taxon>Dikarya</taxon>
        <taxon>Ascomycota</taxon>
        <taxon>Pezizomycotina</taxon>
        <taxon>Dothideomycetes</taxon>
        <taxon>Dothideomycetidae</taxon>
        <taxon>Dothideales</taxon>
        <taxon>Dothioraceae</taxon>
        <taxon>Neodothiora</taxon>
    </lineage>
</organism>
<evidence type="ECO:0000256" key="8">
    <source>
        <dbReference type="ARBA" id="ARBA00022741"/>
    </source>
</evidence>
<dbReference type="PROSITE" id="PS00916">
    <property type="entry name" value="PI3_4_KINASE_2"/>
    <property type="match status" value="1"/>
</dbReference>
<feature type="region of interest" description="Disordered" evidence="17">
    <location>
        <begin position="2884"/>
        <end position="2905"/>
    </location>
</feature>
<dbReference type="GeneID" id="95976483"/>
<dbReference type="InterPro" id="IPR036940">
    <property type="entry name" value="PI3/4_kinase_cat_sf"/>
</dbReference>
<feature type="compositionally biased region" description="Basic and acidic residues" evidence="17">
    <location>
        <begin position="2895"/>
        <end position="2905"/>
    </location>
</feature>
<dbReference type="PROSITE" id="PS00915">
    <property type="entry name" value="PI3_4_KINASE_1"/>
    <property type="match status" value="1"/>
</dbReference>
<dbReference type="InterPro" id="IPR000403">
    <property type="entry name" value="PI3/4_kinase_cat_dom"/>
</dbReference>
<evidence type="ECO:0000256" key="15">
    <source>
        <dbReference type="ARBA" id="ARBA00048679"/>
    </source>
</evidence>
<keyword evidence="8 16" id="KW-0547">Nucleotide-binding</keyword>
<evidence type="ECO:0000256" key="16">
    <source>
        <dbReference type="RuleBase" id="RU365027"/>
    </source>
</evidence>
<keyword evidence="9 16" id="KW-0227">DNA damage</keyword>
<dbReference type="Pfam" id="PF11640">
    <property type="entry name" value="TAN"/>
    <property type="match status" value="1"/>
</dbReference>
<evidence type="ECO:0000256" key="7">
    <source>
        <dbReference type="ARBA" id="ARBA00022679"/>
    </source>
</evidence>
<evidence type="ECO:0000256" key="4">
    <source>
        <dbReference type="ARBA" id="ARBA00012513"/>
    </source>
</evidence>
<comment type="function">
    <text evidence="13 16">Serine/threonine protein kinase which activates checkpoint signaling upon genotoxic stresses such as ionizing radiation (IR), ultraviolet light (UV), or DNA replication stalling, thereby acting as a DNA damage sensor. Recognizes the substrate consensus sequence [ST]-Q. Phosphorylates histone H2A to form H2AS128ph (gamma-H2A) at sites of DNA damage, involved in the regulation of DNA damage response mechanism. Required for the control of telomere length and genome stability.</text>
</comment>
<feature type="region of interest" description="Disordered" evidence="17">
    <location>
        <begin position="1908"/>
        <end position="1928"/>
    </location>
</feature>
<dbReference type="InterPro" id="IPR044107">
    <property type="entry name" value="PIKKc_ATM"/>
</dbReference>
<dbReference type="PROSITE" id="PS51190">
    <property type="entry name" value="FATC"/>
    <property type="match status" value="1"/>
</dbReference>
<dbReference type="InterPro" id="IPR011009">
    <property type="entry name" value="Kinase-like_dom_sf"/>
</dbReference>
<keyword evidence="7 16" id="KW-0808">Transferase</keyword>
<dbReference type="InterPro" id="IPR021668">
    <property type="entry name" value="TAN"/>
</dbReference>
<evidence type="ECO:0000256" key="14">
    <source>
        <dbReference type="ARBA" id="ARBA00047899"/>
    </source>
</evidence>
<comment type="similarity">
    <text evidence="2 16">Belongs to the PI3/PI4-kinase family. ATM subfamily.</text>
</comment>
<keyword evidence="22" id="KW-1185">Reference proteome</keyword>
<dbReference type="EC" id="2.7.11.1" evidence="4 16"/>
<keyword evidence="16" id="KW-0779">Telomere</keyword>
<keyword evidence="16" id="KW-0156">Chromatin regulator</keyword>
<accession>A0ABR3P8Y3</accession>
<keyword evidence="16" id="KW-0158">Chromosome</keyword>
<dbReference type="InterPro" id="IPR014009">
    <property type="entry name" value="PIK_FAT"/>
</dbReference>
<dbReference type="InterPro" id="IPR018936">
    <property type="entry name" value="PI3/4_kinase_CS"/>
</dbReference>
<evidence type="ECO:0000256" key="6">
    <source>
        <dbReference type="ARBA" id="ARBA00022527"/>
    </source>
</evidence>
<evidence type="ECO:0000259" key="18">
    <source>
        <dbReference type="PROSITE" id="PS50290"/>
    </source>
</evidence>
<comment type="catalytic activity">
    <reaction evidence="14 16">
        <text>L-threonyl-[protein] + ATP = O-phospho-L-threonyl-[protein] + ADP + H(+)</text>
        <dbReference type="Rhea" id="RHEA:46608"/>
        <dbReference type="Rhea" id="RHEA-COMP:11060"/>
        <dbReference type="Rhea" id="RHEA-COMP:11605"/>
        <dbReference type="ChEBI" id="CHEBI:15378"/>
        <dbReference type="ChEBI" id="CHEBI:30013"/>
        <dbReference type="ChEBI" id="CHEBI:30616"/>
        <dbReference type="ChEBI" id="CHEBI:61977"/>
        <dbReference type="ChEBI" id="CHEBI:456216"/>
        <dbReference type="EC" id="2.7.11.1"/>
    </reaction>
</comment>
<dbReference type="Pfam" id="PF02260">
    <property type="entry name" value="FATC"/>
    <property type="match status" value="1"/>
</dbReference>
<dbReference type="Pfam" id="PF00454">
    <property type="entry name" value="PI3_PI4_kinase"/>
    <property type="match status" value="1"/>
</dbReference>
<comment type="catalytic activity">
    <reaction evidence="15">
        <text>L-seryl-[protein] + ATP = O-phospho-L-seryl-[protein] + ADP + H(+)</text>
        <dbReference type="Rhea" id="RHEA:17989"/>
        <dbReference type="Rhea" id="RHEA-COMP:9863"/>
        <dbReference type="Rhea" id="RHEA-COMP:11604"/>
        <dbReference type="ChEBI" id="CHEBI:15378"/>
        <dbReference type="ChEBI" id="CHEBI:29999"/>
        <dbReference type="ChEBI" id="CHEBI:30616"/>
        <dbReference type="ChEBI" id="CHEBI:83421"/>
        <dbReference type="ChEBI" id="CHEBI:456216"/>
        <dbReference type="EC" id="2.7.11.1"/>
    </reaction>
</comment>
<comment type="subunit">
    <text evidence="3">Associates with DNA double-strand breaks.</text>
</comment>
<keyword evidence="6 16" id="KW-0723">Serine/threonine-protein kinase</keyword>
<comment type="subcellular location">
    <subcellularLocation>
        <location evidence="16">Chromosome</location>
        <location evidence="16">Telomere</location>
    </subcellularLocation>
    <subcellularLocation>
        <location evidence="1 16">Nucleus</location>
    </subcellularLocation>
</comment>
<name>A0ABR3P8Y3_9PEZI</name>
<evidence type="ECO:0000256" key="11">
    <source>
        <dbReference type="ARBA" id="ARBA00022840"/>
    </source>
</evidence>
<dbReference type="PROSITE" id="PS50290">
    <property type="entry name" value="PI3_4_KINASE_3"/>
    <property type="match status" value="1"/>
</dbReference>
<keyword evidence="10 16" id="KW-0418">Kinase</keyword>
<dbReference type="InterPro" id="IPR016024">
    <property type="entry name" value="ARM-type_fold"/>
</dbReference>